<dbReference type="AlphaFoldDB" id="A0A7C4FH90"/>
<comment type="subcellular location">
    <subcellularLocation>
        <location evidence="1">Cell membrane</location>
        <topology evidence="1">Peripheral membrane protein</topology>
        <orientation evidence="1">Cytoplasmic side</orientation>
    </subcellularLocation>
</comment>
<keyword evidence="3" id="KW-1003">Cell membrane</keyword>
<gene>
    <name evidence="10" type="ORF">ENV14_07375</name>
</gene>
<reference evidence="10" key="1">
    <citation type="journal article" date="2020" name="mSystems">
        <title>Genome- and Community-Level Interaction Insights into Carbon Utilization and Element Cycling Functions of Hydrothermarchaeota in Hydrothermal Sediment.</title>
        <authorList>
            <person name="Zhou Z."/>
            <person name="Liu Y."/>
            <person name="Xu W."/>
            <person name="Pan J."/>
            <person name="Luo Z.H."/>
            <person name="Li M."/>
        </authorList>
    </citation>
    <scope>NUCLEOTIDE SEQUENCE [LARGE SCALE GENOMIC DNA]</scope>
    <source>
        <strain evidence="10">SpSt-732</strain>
    </source>
</reference>
<dbReference type="SMART" id="SM00382">
    <property type="entry name" value="AAA"/>
    <property type="match status" value="1"/>
</dbReference>
<dbReference type="InterPro" id="IPR027417">
    <property type="entry name" value="P-loop_NTPase"/>
</dbReference>
<keyword evidence="2" id="KW-0813">Transport</keyword>
<feature type="domain" description="ABC transporter" evidence="9">
    <location>
        <begin position="5"/>
        <end position="236"/>
    </location>
</feature>
<dbReference type="Pfam" id="PF00005">
    <property type="entry name" value="ABC_tran"/>
    <property type="match status" value="1"/>
</dbReference>
<dbReference type="FunFam" id="3.40.50.300:FF:000589">
    <property type="entry name" value="ABC transporter, ATP-binding subunit"/>
    <property type="match status" value="1"/>
</dbReference>
<dbReference type="GO" id="GO:0005886">
    <property type="term" value="C:plasma membrane"/>
    <property type="evidence" value="ECO:0007669"/>
    <property type="project" value="UniProtKB-SubCell"/>
</dbReference>
<dbReference type="GO" id="GO:0005524">
    <property type="term" value="F:ATP binding"/>
    <property type="evidence" value="ECO:0007669"/>
    <property type="project" value="UniProtKB-KW"/>
</dbReference>
<dbReference type="GO" id="GO:0043215">
    <property type="term" value="P:daunorubicin transport"/>
    <property type="evidence" value="ECO:0007669"/>
    <property type="project" value="InterPro"/>
</dbReference>
<dbReference type="PROSITE" id="PS00211">
    <property type="entry name" value="ABC_TRANSPORTER_1"/>
    <property type="match status" value="1"/>
</dbReference>
<evidence type="ECO:0000256" key="8">
    <source>
        <dbReference type="ARBA" id="ARBA00049985"/>
    </source>
</evidence>
<evidence type="ECO:0000259" key="9">
    <source>
        <dbReference type="PROSITE" id="PS50893"/>
    </source>
</evidence>
<dbReference type="InterPro" id="IPR003439">
    <property type="entry name" value="ABC_transporter-like_ATP-bd"/>
</dbReference>
<dbReference type="PANTHER" id="PTHR43582">
    <property type="entry name" value="LINEARMYCIN RESISTANCE ATP-BINDING PROTEIN LNRL"/>
    <property type="match status" value="1"/>
</dbReference>
<proteinExistence type="inferred from homology"/>
<organism evidence="10">
    <name type="scientific">Ignisphaera aggregans</name>
    <dbReference type="NCBI Taxonomy" id="334771"/>
    <lineage>
        <taxon>Archaea</taxon>
        <taxon>Thermoproteota</taxon>
        <taxon>Thermoprotei</taxon>
        <taxon>Desulfurococcales</taxon>
        <taxon>Desulfurococcaceae</taxon>
        <taxon>Ignisphaera</taxon>
    </lineage>
</organism>
<evidence type="ECO:0000313" key="10">
    <source>
        <dbReference type="EMBL" id="HGI88186.1"/>
    </source>
</evidence>
<dbReference type="Gene3D" id="3.40.50.300">
    <property type="entry name" value="P-loop containing nucleotide triphosphate hydrolases"/>
    <property type="match status" value="1"/>
</dbReference>
<dbReference type="GO" id="GO:0016887">
    <property type="term" value="F:ATP hydrolysis activity"/>
    <property type="evidence" value="ECO:0007669"/>
    <property type="project" value="InterPro"/>
</dbReference>
<dbReference type="PROSITE" id="PS50893">
    <property type="entry name" value="ABC_TRANSPORTER_2"/>
    <property type="match status" value="1"/>
</dbReference>
<protein>
    <submittedName>
        <fullName evidence="10">ATP-binding cassette domain-containing protein</fullName>
    </submittedName>
</protein>
<dbReference type="SUPFAM" id="SSF52540">
    <property type="entry name" value="P-loop containing nucleoside triphosphate hydrolases"/>
    <property type="match status" value="1"/>
</dbReference>
<sequence>MEHDIVVENLVKRFGPVEAVRGVSFTVARGEIFGFLGPNGAGKTTTIHILATLLKPTAGRATVAGHDVVKEPDKVRRNIGIVFQDPSLDLDLSGYENLYIHGRLYGLDGQRLRERLEEVLKFVELWEFRDREVRMYSGGMRRRLEIARAMLHTPRILFLDEPTLGLDPQTRVHIWDYIRELRKSYGTTIFLTTHYMDEAEMLCDRIAIIDHGKIIAMGTAEELKSMLSSDIVYVKLGQVGEDVCSKIFVESVKSCRVVEGNTLALQVKKASEAIPTILQLLDRLEVRVLEVSYRRPSLNDVFIHLTGRGLRDSEASPVETMRIMRRARVR</sequence>
<comment type="caution">
    <text evidence="10">The sequence shown here is derived from an EMBL/GenBank/DDBJ whole genome shotgun (WGS) entry which is preliminary data.</text>
</comment>
<evidence type="ECO:0000256" key="3">
    <source>
        <dbReference type="ARBA" id="ARBA00022475"/>
    </source>
</evidence>
<evidence type="ECO:0000256" key="1">
    <source>
        <dbReference type="ARBA" id="ARBA00004413"/>
    </source>
</evidence>
<dbReference type="GO" id="GO:1900753">
    <property type="term" value="P:doxorubicin transport"/>
    <property type="evidence" value="ECO:0007669"/>
    <property type="project" value="InterPro"/>
</dbReference>
<dbReference type="CDD" id="cd03265">
    <property type="entry name" value="ABC_DrrA"/>
    <property type="match status" value="1"/>
</dbReference>
<comment type="similarity">
    <text evidence="8">Belongs to the ABC transporter superfamily. Drug exporter-1 (DrugE1) (TC 3.A.1.105) family.</text>
</comment>
<dbReference type="InterPro" id="IPR003593">
    <property type="entry name" value="AAA+_ATPase"/>
</dbReference>
<dbReference type="InterPro" id="IPR017871">
    <property type="entry name" value="ABC_transporter-like_CS"/>
</dbReference>
<dbReference type="NCBIfam" id="TIGR01188">
    <property type="entry name" value="drrA"/>
    <property type="match status" value="1"/>
</dbReference>
<dbReference type="PANTHER" id="PTHR43582:SF4">
    <property type="entry name" value="ANTIBIOTIC RESISTANCE ABC TRANSPORTER ATP-BINDING PROTEIN"/>
    <property type="match status" value="1"/>
</dbReference>
<keyword evidence="5 10" id="KW-0067">ATP-binding</keyword>
<evidence type="ECO:0000256" key="5">
    <source>
        <dbReference type="ARBA" id="ARBA00022840"/>
    </source>
</evidence>
<dbReference type="EMBL" id="DTFF01000063">
    <property type="protein sequence ID" value="HGI88186.1"/>
    <property type="molecule type" value="Genomic_DNA"/>
</dbReference>
<evidence type="ECO:0000256" key="2">
    <source>
        <dbReference type="ARBA" id="ARBA00022448"/>
    </source>
</evidence>
<keyword evidence="6" id="KW-1278">Translocase</keyword>
<dbReference type="InterPro" id="IPR005894">
    <property type="entry name" value="DrrA"/>
</dbReference>
<keyword evidence="4" id="KW-0547">Nucleotide-binding</keyword>
<dbReference type="InterPro" id="IPR025302">
    <property type="entry name" value="DrrA1/2-like_C"/>
</dbReference>
<evidence type="ECO:0000256" key="7">
    <source>
        <dbReference type="ARBA" id="ARBA00023136"/>
    </source>
</evidence>
<accession>A0A7C4FH90</accession>
<evidence type="ECO:0000256" key="6">
    <source>
        <dbReference type="ARBA" id="ARBA00022967"/>
    </source>
</evidence>
<dbReference type="Pfam" id="PF13732">
    <property type="entry name" value="DrrA1-3_C"/>
    <property type="match status" value="1"/>
</dbReference>
<name>A0A7C4FH90_9CREN</name>
<keyword evidence="7" id="KW-0472">Membrane</keyword>
<evidence type="ECO:0000256" key="4">
    <source>
        <dbReference type="ARBA" id="ARBA00022741"/>
    </source>
</evidence>